<dbReference type="VEuPathDB" id="VectorBase:AMIN005418"/>
<reference evidence="2" key="2">
    <citation type="submission" date="2020-05" db="UniProtKB">
        <authorList>
            <consortium name="EnsemblMetazoa"/>
        </authorList>
    </citation>
    <scope>IDENTIFICATION</scope>
    <source>
        <strain evidence="2">MINIMUS1</strain>
    </source>
</reference>
<feature type="signal peptide" evidence="1">
    <location>
        <begin position="1"/>
        <end position="22"/>
    </location>
</feature>
<evidence type="ECO:0000313" key="3">
    <source>
        <dbReference type="Proteomes" id="UP000075920"/>
    </source>
</evidence>
<feature type="chain" id="PRO_5008140749" description="Cadherin domain-containing protein" evidence="1">
    <location>
        <begin position="23"/>
        <end position="148"/>
    </location>
</feature>
<organism evidence="2 3">
    <name type="scientific">Anopheles minimus</name>
    <dbReference type="NCBI Taxonomy" id="112268"/>
    <lineage>
        <taxon>Eukaryota</taxon>
        <taxon>Metazoa</taxon>
        <taxon>Ecdysozoa</taxon>
        <taxon>Arthropoda</taxon>
        <taxon>Hexapoda</taxon>
        <taxon>Insecta</taxon>
        <taxon>Pterygota</taxon>
        <taxon>Neoptera</taxon>
        <taxon>Endopterygota</taxon>
        <taxon>Diptera</taxon>
        <taxon>Nematocera</taxon>
        <taxon>Culicoidea</taxon>
        <taxon>Culicidae</taxon>
        <taxon>Anophelinae</taxon>
        <taxon>Anopheles</taxon>
    </lineage>
</organism>
<protein>
    <recommendedName>
        <fullName evidence="4">Cadherin domain-containing protein</fullName>
    </recommendedName>
</protein>
<keyword evidence="3" id="KW-1185">Reference proteome</keyword>
<dbReference type="AlphaFoldDB" id="A0A182W505"/>
<evidence type="ECO:0000313" key="2">
    <source>
        <dbReference type="EnsemblMetazoa" id="AMIN005418-PA"/>
    </source>
</evidence>
<reference evidence="3" key="1">
    <citation type="submission" date="2013-03" db="EMBL/GenBank/DDBJ databases">
        <title>The Genome Sequence of Anopheles minimus MINIMUS1.</title>
        <authorList>
            <consortium name="The Broad Institute Genomics Platform"/>
            <person name="Neafsey D.E."/>
            <person name="Walton C."/>
            <person name="Walker B."/>
            <person name="Young S.K."/>
            <person name="Zeng Q."/>
            <person name="Gargeya S."/>
            <person name="Fitzgerald M."/>
            <person name="Haas B."/>
            <person name="Abouelleil A."/>
            <person name="Allen A.W."/>
            <person name="Alvarado L."/>
            <person name="Arachchi H.M."/>
            <person name="Berlin A.M."/>
            <person name="Chapman S.B."/>
            <person name="Gainer-Dewar J."/>
            <person name="Goldberg J."/>
            <person name="Griggs A."/>
            <person name="Gujja S."/>
            <person name="Hansen M."/>
            <person name="Howarth C."/>
            <person name="Imamovic A."/>
            <person name="Ireland A."/>
            <person name="Larimer J."/>
            <person name="McCowan C."/>
            <person name="Murphy C."/>
            <person name="Pearson M."/>
            <person name="Poon T.W."/>
            <person name="Priest M."/>
            <person name="Roberts A."/>
            <person name="Saif S."/>
            <person name="Shea T."/>
            <person name="Sisk P."/>
            <person name="Sykes S."/>
            <person name="Wortman J."/>
            <person name="Nusbaum C."/>
            <person name="Birren B."/>
        </authorList>
    </citation>
    <scope>NUCLEOTIDE SEQUENCE [LARGE SCALE GENOMIC DNA]</scope>
    <source>
        <strain evidence="3">MINIMUS1</strain>
    </source>
</reference>
<accession>A0A182W505</accession>
<evidence type="ECO:0008006" key="4">
    <source>
        <dbReference type="Google" id="ProtNLM"/>
    </source>
</evidence>
<proteinExistence type="predicted"/>
<evidence type="ECO:0000256" key="1">
    <source>
        <dbReference type="SAM" id="SignalP"/>
    </source>
</evidence>
<dbReference type="Proteomes" id="UP000075920">
    <property type="component" value="Unassembled WGS sequence"/>
</dbReference>
<sequence>MLLEVVRKPFGLLIVWIASVTALPLVPKPEPETVRGLSVARAYGATVGKCLATSTLIYVETLIVLKDDSTLVNGTIELFVGDPIIIDCARIVPKTKHDQASLSGAKLLGTNTIEVSVVEHEPSQSNALEYSVYVYATIGPAKRQMVYH</sequence>
<keyword evidence="1" id="KW-0732">Signal</keyword>
<name>A0A182W505_9DIPT</name>
<dbReference type="EnsemblMetazoa" id="AMIN005418-RA">
    <property type="protein sequence ID" value="AMIN005418-PA"/>
    <property type="gene ID" value="AMIN005418"/>
</dbReference>